<accession>A0ABX9YBK6</accession>
<reference evidence="1 2" key="1">
    <citation type="submission" date="2018-08" db="EMBL/GenBank/DDBJ databases">
        <title>Comparative analysis of Burkholderia isolates from Puerto Rico.</title>
        <authorList>
            <person name="Hall C."/>
            <person name="Sahl J."/>
            <person name="Wagner D."/>
        </authorList>
    </citation>
    <scope>NUCLEOTIDE SEQUENCE [LARGE SCALE GENOMIC DNA]</scope>
    <source>
        <strain evidence="1 2">Bp8966</strain>
    </source>
</reference>
<keyword evidence="2" id="KW-1185">Reference proteome</keyword>
<protein>
    <submittedName>
        <fullName evidence="1">Uncharacterized protein</fullName>
    </submittedName>
</protein>
<organism evidence="1 2">
    <name type="scientific">Burkholderia stagnalis</name>
    <dbReference type="NCBI Taxonomy" id="1503054"/>
    <lineage>
        <taxon>Bacteria</taxon>
        <taxon>Pseudomonadati</taxon>
        <taxon>Pseudomonadota</taxon>
        <taxon>Betaproteobacteria</taxon>
        <taxon>Burkholderiales</taxon>
        <taxon>Burkholderiaceae</taxon>
        <taxon>Burkholderia</taxon>
        <taxon>Burkholderia cepacia complex</taxon>
    </lineage>
</organism>
<proteinExistence type="predicted"/>
<dbReference type="Proteomes" id="UP000281098">
    <property type="component" value="Unassembled WGS sequence"/>
</dbReference>
<comment type="caution">
    <text evidence="1">The sequence shown here is derived from an EMBL/GenBank/DDBJ whole genome shotgun (WGS) entry which is preliminary data.</text>
</comment>
<dbReference type="EMBL" id="QTPM01000122">
    <property type="protein sequence ID" value="RQY77410.1"/>
    <property type="molecule type" value="Genomic_DNA"/>
</dbReference>
<gene>
    <name evidence="1" type="ORF">DF017_36865</name>
</gene>
<evidence type="ECO:0000313" key="1">
    <source>
        <dbReference type="EMBL" id="RQY77410.1"/>
    </source>
</evidence>
<name>A0ABX9YBK6_9BURK</name>
<sequence length="76" mass="8435">MTMEGTKQIAQRIVNAEENFIETVQAITGCSREEGEKALSTMRKLRVIKLDVAGGRYMAKHGAFMEADALRNAIAY</sequence>
<evidence type="ECO:0000313" key="2">
    <source>
        <dbReference type="Proteomes" id="UP000281098"/>
    </source>
</evidence>